<keyword evidence="1" id="KW-0472">Membrane</keyword>
<reference evidence="3" key="1">
    <citation type="submission" date="2023-05" db="EMBL/GenBank/DDBJ databases">
        <authorList>
            <person name="Zhang X."/>
        </authorList>
    </citation>
    <scope>NUCLEOTIDE SEQUENCE</scope>
    <source>
        <strain evidence="3">BD1B2-1</strain>
    </source>
</reference>
<dbReference type="GO" id="GO:0000155">
    <property type="term" value="F:phosphorelay sensor kinase activity"/>
    <property type="evidence" value="ECO:0007669"/>
    <property type="project" value="InterPro"/>
</dbReference>
<feature type="transmembrane region" description="Helical" evidence="1">
    <location>
        <begin position="16"/>
        <end position="36"/>
    </location>
</feature>
<evidence type="ECO:0000256" key="1">
    <source>
        <dbReference type="SAM" id="Phobius"/>
    </source>
</evidence>
<evidence type="ECO:0000259" key="2">
    <source>
        <dbReference type="Pfam" id="PF06580"/>
    </source>
</evidence>
<dbReference type="AlphaFoldDB" id="A0AAE3R9U4"/>
<organism evidence="3 4">
    <name type="scientific">Xanthocytophaga agilis</name>
    <dbReference type="NCBI Taxonomy" id="3048010"/>
    <lineage>
        <taxon>Bacteria</taxon>
        <taxon>Pseudomonadati</taxon>
        <taxon>Bacteroidota</taxon>
        <taxon>Cytophagia</taxon>
        <taxon>Cytophagales</taxon>
        <taxon>Rhodocytophagaceae</taxon>
        <taxon>Xanthocytophaga</taxon>
    </lineage>
</organism>
<proteinExistence type="predicted"/>
<accession>A0AAE3R9U4</accession>
<dbReference type="InterPro" id="IPR050640">
    <property type="entry name" value="Bact_2-comp_sensor_kinase"/>
</dbReference>
<keyword evidence="1" id="KW-1133">Transmembrane helix</keyword>
<keyword evidence="4" id="KW-1185">Reference proteome</keyword>
<protein>
    <submittedName>
        <fullName evidence="3">Histidine kinase</fullName>
    </submittedName>
</protein>
<keyword evidence="3" id="KW-0418">Kinase</keyword>
<keyword evidence="3" id="KW-0808">Transferase</keyword>
<dbReference type="Proteomes" id="UP001232063">
    <property type="component" value="Unassembled WGS sequence"/>
</dbReference>
<keyword evidence="1" id="KW-0812">Transmembrane</keyword>
<evidence type="ECO:0000313" key="3">
    <source>
        <dbReference type="EMBL" id="MDJ1506324.1"/>
    </source>
</evidence>
<sequence length="362" mass="41891">MGKEKDTFLNNNGKRILFTVFAFVLLYLVSYIIDPYASYWQNFFTRGWREVLEECLISTVFCFLISESSIRIGSELNKRISWTQYAGRRLIVETGLNLVTVLLINLIVNQLCSYISSEDTSVISPEISIEQTRGMLQWIMVSIMIAFMIMGINTGNYLIVNWKNEAIRSAELNQVAMEAELQSLKLQIDPHFVFNNLSVLSELILEDQQLGYEYAENFSRIYRYLLVNSKKDLISLDDELKFLNSYMFLIEHRVGEGVHFDIAVNTELRNLHMPPLTLQLLVENALKHNKTSKKDPLKIRLYNNDKQELIVENSFLPIEKPLDSSGIGIRNIIRRYNLLSVQEPRIVQDDASFKVILSLIKV</sequence>
<dbReference type="Pfam" id="PF06580">
    <property type="entry name" value="His_kinase"/>
    <property type="match status" value="1"/>
</dbReference>
<dbReference type="PANTHER" id="PTHR34220">
    <property type="entry name" value="SENSOR HISTIDINE KINASE YPDA"/>
    <property type="match status" value="1"/>
</dbReference>
<dbReference type="RefSeq" id="WP_314519195.1">
    <property type="nucleotide sequence ID" value="NZ_JASJOU010000021.1"/>
</dbReference>
<name>A0AAE3R9U4_9BACT</name>
<gene>
    <name evidence="3" type="ORF">QNI22_37040</name>
</gene>
<dbReference type="InterPro" id="IPR010559">
    <property type="entry name" value="Sig_transdc_His_kin_internal"/>
</dbReference>
<dbReference type="PANTHER" id="PTHR34220:SF7">
    <property type="entry name" value="SENSOR HISTIDINE KINASE YPDA"/>
    <property type="match status" value="1"/>
</dbReference>
<comment type="caution">
    <text evidence="3">The sequence shown here is derived from an EMBL/GenBank/DDBJ whole genome shotgun (WGS) entry which is preliminary data.</text>
</comment>
<dbReference type="GO" id="GO:0016020">
    <property type="term" value="C:membrane"/>
    <property type="evidence" value="ECO:0007669"/>
    <property type="project" value="InterPro"/>
</dbReference>
<evidence type="ECO:0000313" key="4">
    <source>
        <dbReference type="Proteomes" id="UP001232063"/>
    </source>
</evidence>
<dbReference type="EMBL" id="JASJOU010000021">
    <property type="protein sequence ID" value="MDJ1506324.1"/>
    <property type="molecule type" value="Genomic_DNA"/>
</dbReference>
<feature type="transmembrane region" description="Helical" evidence="1">
    <location>
        <begin position="136"/>
        <end position="159"/>
    </location>
</feature>
<feature type="domain" description="Signal transduction histidine kinase internal region" evidence="2">
    <location>
        <begin position="179"/>
        <end position="256"/>
    </location>
</feature>